<dbReference type="Proteomes" id="UP001054945">
    <property type="component" value="Unassembled WGS sequence"/>
</dbReference>
<keyword evidence="2" id="KW-1185">Reference proteome</keyword>
<organism evidence="1 2">
    <name type="scientific">Caerostris extrusa</name>
    <name type="common">Bark spider</name>
    <name type="synonym">Caerostris bankana</name>
    <dbReference type="NCBI Taxonomy" id="172846"/>
    <lineage>
        <taxon>Eukaryota</taxon>
        <taxon>Metazoa</taxon>
        <taxon>Ecdysozoa</taxon>
        <taxon>Arthropoda</taxon>
        <taxon>Chelicerata</taxon>
        <taxon>Arachnida</taxon>
        <taxon>Araneae</taxon>
        <taxon>Araneomorphae</taxon>
        <taxon>Entelegynae</taxon>
        <taxon>Araneoidea</taxon>
        <taxon>Araneidae</taxon>
        <taxon>Caerostris</taxon>
    </lineage>
</organism>
<evidence type="ECO:0000313" key="1">
    <source>
        <dbReference type="EMBL" id="GIZ04291.1"/>
    </source>
</evidence>
<comment type="caution">
    <text evidence="1">The sequence shown here is derived from an EMBL/GenBank/DDBJ whole genome shotgun (WGS) entry which is preliminary data.</text>
</comment>
<proteinExistence type="predicted"/>
<reference evidence="1 2" key="1">
    <citation type="submission" date="2021-06" db="EMBL/GenBank/DDBJ databases">
        <title>Caerostris extrusa draft genome.</title>
        <authorList>
            <person name="Kono N."/>
            <person name="Arakawa K."/>
        </authorList>
    </citation>
    <scope>NUCLEOTIDE SEQUENCE [LARGE SCALE GENOMIC DNA]</scope>
</reference>
<gene>
    <name evidence="1" type="ORF">CEXT_552551</name>
</gene>
<protein>
    <submittedName>
        <fullName evidence="1">Uncharacterized protein</fullName>
    </submittedName>
</protein>
<accession>A0AAV4Y9Y5</accession>
<dbReference type="AlphaFoldDB" id="A0AAV4Y9Y5"/>
<dbReference type="EMBL" id="BPLR01001714">
    <property type="protein sequence ID" value="GIZ04291.1"/>
    <property type="molecule type" value="Genomic_DNA"/>
</dbReference>
<sequence length="70" mass="7805">MKHLCKFLPSPPTLPQTRACAPLVFLFSERLPDLMSVRLTYPQRGSTAEKDHITGCGHAISNRRNCPNLA</sequence>
<evidence type="ECO:0000313" key="2">
    <source>
        <dbReference type="Proteomes" id="UP001054945"/>
    </source>
</evidence>
<name>A0AAV4Y9Y5_CAEEX</name>